<dbReference type="RefSeq" id="WP_268924574.1">
    <property type="nucleotide sequence ID" value="NZ_JAPTGB010000006.1"/>
</dbReference>
<dbReference type="NCBIfam" id="TIGR04256">
    <property type="entry name" value="GxxExxY"/>
    <property type="match status" value="1"/>
</dbReference>
<dbReference type="Pfam" id="PF13366">
    <property type="entry name" value="PDDEXK_3"/>
    <property type="match status" value="1"/>
</dbReference>
<evidence type="ECO:0000313" key="1">
    <source>
        <dbReference type="EMBL" id="MCZ0860358.1"/>
    </source>
</evidence>
<dbReference type="EMBL" id="JAPTGB010000006">
    <property type="protein sequence ID" value="MCZ0860358.1"/>
    <property type="molecule type" value="Genomic_DNA"/>
</dbReference>
<proteinExistence type="predicted"/>
<gene>
    <name evidence="1" type="ORF">O0S10_03820</name>
    <name evidence="2" type="ORF">O0S10_05160</name>
</gene>
<comment type="caution">
    <text evidence="1">The sequence shown here is derived from an EMBL/GenBank/DDBJ whole genome shotgun (WGS) entry which is preliminary data.</text>
</comment>
<name>A0ABT4IGX8_9EURY</name>
<sequence>MEKSLLFEAESYDIRGAIFDVYREMGPGLLEAVYQECLENEFIRRKIPFEAQPRLHLNYKGIKLRQTYKPDFLCYGKILVEIKSVEELGKIHRSQLHNYLKITGFRLGFLVNFNHDPGADVVRIIL</sequence>
<organism evidence="1 3">
    <name type="scientific">Methanocorpusculum petauri</name>
    <dbReference type="NCBI Taxonomy" id="3002863"/>
    <lineage>
        <taxon>Archaea</taxon>
        <taxon>Methanobacteriati</taxon>
        <taxon>Methanobacteriota</taxon>
        <taxon>Stenosarchaea group</taxon>
        <taxon>Methanomicrobia</taxon>
        <taxon>Methanomicrobiales</taxon>
        <taxon>Methanocorpusculaceae</taxon>
        <taxon>Methanocorpusculum</taxon>
    </lineage>
</organism>
<protein>
    <submittedName>
        <fullName evidence="1">GxxExxY protein</fullName>
    </submittedName>
</protein>
<evidence type="ECO:0000313" key="3">
    <source>
        <dbReference type="Proteomes" id="UP001141422"/>
    </source>
</evidence>
<dbReference type="Proteomes" id="UP001141422">
    <property type="component" value="Unassembled WGS sequence"/>
</dbReference>
<keyword evidence="3" id="KW-1185">Reference proteome</keyword>
<dbReference type="InterPro" id="IPR026350">
    <property type="entry name" value="GxxExxY"/>
</dbReference>
<accession>A0ABT4IGX8</accession>
<dbReference type="EMBL" id="JAPTGB010000009">
    <property type="protein sequence ID" value="MCZ0860620.1"/>
    <property type="molecule type" value="Genomic_DNA"/>
</dbReference>
<reference evidence="1" key="1">
    <citation type="submission" date="2022-12" db="EMBL/GenBank/DDBJ databases">
        <title>Isolation and characterisation of novel Methanocorpusculum spp. from native Australian herbivores indicates the genus is ancestrally host-associated.</title>
        <authorList>
            <person name="Volmer J.G."/>
            <person name="Soo R.M."/>
            <person name="Evans P.N."/>
            <person name="Hoedt E.C."/>
            <person name="Astorga Alsina A.L."/>
            <person name="Woodcroft B.J."/>
            <person name="Tyson G.W."/>
            <person name="Hugenholtz P."/>
            <person name="Morrison M."/>
        </authorList>
    </citation>
    <scope>NUCLEOTIDE SEQUENCE</scope>
    <source>
        <strain evidence="1">MG</strain>
    </source>
</reference>
<evidence type="ECO:0000313" key="2">
    <source>
        <dbReference type="EMBL" id="MCZ0860620.1"/>
    </source>
</evidence>